<dbReference type="OrthoDB" id="9804020at2"/>
<dbReference type="CDD" id="cd00609">
    <property type="entry name" value="AAT_like"/>
    <property type="match status" value="1"/>
</dbReference>
<dbReference type="Pfam" id="PF00155">
    <property type="entry name" value="Aminotran_1_2"/>
    <property type="match status" value="1"/>
</dbReference>
<dbReference type="RefSeq" id="WP_065059875.1">
    <property type="nucleotide sequence ID" value="NZ_CADFGN010000004.1"/>
</dbReference>
<evidence type="ECO:0000313" key="9">
    <source>
        <dbReference type="Proteomes" id="UP000183529"/>
    </source>
</evidence>
<dbReference type="SUPFAM" id="SSF46785">
    <property type="entry name" value="Winged helix' DNA-binding domain"/>
    <property type="match status" value="1"/>
</dbReference>
<organism evidence="8 9">
    <name type="scientific">Paraburkholderia tropica</name>
    <dbReference type="NCBI Taxonomy" id="92647"/>
    <lineage>
        <taxon>Bacteria</taxon>
        <taxon>Pseudomonadati</taxon>
        <taxon>Pseudomonadota</taxon>
        <taxon>Betaproteobacteria</taxon>
        <taxon>Burkholderiales</taxon>
        <taxon>Burkholderiaceae</taxon>
        <taxon>Paraburkholderia</taxon>
    </lineage>
</organism>
<evidence type="ECO:0000313" key="8">
    <source>
        <dbReference type="EMBL" id="SEK14819.1"/>
    </source>
</evidence>
<dbReference type="InterPro" id="IPR036388">
    <property type="entry name" value="WH-like_DNA-bd_sf"/>
</dbReference>
<dbReference type="Gene3D" id="3.40.640.10">
    <property type="entry name" value="Type I PLP-dependent aspartate aminotransferase-like (Major domain)"/>
    <property type="match status" value="1"/>
</dbReference>
<keyword evidence="10" id="KW-1185">Reference proteome</keyword>
<comment type="similarity">
    <text evidence="1">In the C-terminal section; belongs to the class-I pyridoxal-phosphate-dependent aminotransferase family.</text>
</comment>
<evidence type="ECO:0000256" key="1">
    <source>
        <dbReference type="ARBA" id="ARBA00005384"/>
    </source>
</evidence>
<dbReference type="InterPro" id="IPR015422">
    <property type="entry name" value="PyrdxlP-dep_Trfase_small"/>
</dbReference>
<dbReference type="PROSITE" id="PS50949">
    <property type="entry name" value="HTH_GNTR"/>
    <property type="match status" value="1"/>
</dbReference>
<dbReference type="Pfam" id="PF00392">
    <property type="entry name" value="GntR"/>
    <property type="match status" value="1"/>
</dbReference>
<dbReference type="PANTHER" id="PTHR46577:SF1">
    <property type="entry name" value="HTH-TYPE TRANSCRIPTIONAL REGULATORY PROTEIN GABR"/>
    <property type="match status" value="1"/>
</dbReference>
<dbReference type="InterPro" id="IPR004839">
    <property type="entry name" value="Aminotransferase_I/II_large"/>
</dbReference>
<dbReference type="SUPFAM" id="SSF53383">
    <property type="entry name" value="PLP-dependent transferases"/>
    <property type="match status" value="1"/>
</dbReference>
<dbReference type="SMART" id="SM00345">
    <property type="entry name" value="HTH_GNTR"/>
    <property type="match status" value="1"/>
</dbReference>
<dbReference type="InterPro" id="IPR000524">
    <property type="entry name" value="Tscrpt_reg_HTH_GntR"/>
</dbReference>
<dbReference type="PANTHER" id="PTHR46577">
    <property type="entry name" value="HTH-TYPE TRANSCRIPTIONAL REGULATORY PROTEIN GABR"/>
    <property type="match status" value="1"/>
</dbReference>
<evidence type="ECO:0000256" key="3">
    <source>
        <dbReference type="ARBA" id="ARBA00023015"/>
    </source>
</evidence>
<dbReference type="GO" id="GO:0003677">
    <property type="term" value="F:DNA binding"/>
    <property type="evidence" value="ECO:0007669"/>
    <property type="project" value="UniProtKB-KW"/>
</dbReference>
<dbReference type="GeneID" id="61307492"/>
<dbReference type="AlphaFoldDB" id="A0A1A5XF98"/>
<sequence>MSNVTAHWLKRLAESDKPVYQTIPDLIEEDVASGRLRPRDRLPALRDLSDALKINYTTLARGYAEARKRGLIDSRAGSGSYVRGRPPAVPLRAGTALEMTMNMPPEPPEMTALLAESAAQIIGAADAWSMLRYQDFGGTQFERGVASQWLRHTVPSHRADAVLVCPGIHNALVALLLRLVKPGETICVDCVAYPGLKVIATQLGMTLAPLPRDDEGLDANAFETLCKTRKPGVLYCNPTLQNPTTRTLSQNRREHIADIALRYNVPIIEDDAYGMLCEAPPVALATLAPELTYYVTGMSKCFGAGLRVAYVVAPSSRHAERLSGALRATTVMASPYMSHLAARWIENGIAQQMLAAIRDECAVRQHIAAQVFASREIETSKQCFHLWLTVPRETGWSASELASHLRTKQIGVVSGAAFSTDGNPPNAVRICLGGPGDALAMEESLHLVADMLDHPDHLHSPML</sequence>
<keyword evidence="2" id="KW-0663">Pyridoxal phosphate</keyword>
<gene>
    <name evidence="7" type="ORF">C7400_13844</name>
    <name evidence="8" type="ORF">SAMN05216550_13144</name>
</gene>
<dbReference type="InterPro" id="IPR015424">
    <property type="entry name" value="PyrdxlP-dep_Trfase"/>
</dbReference>
<dbReference type="GO" id="GO:0003700">
    <property type="term" value="F:DNA-binding transcription factor activity"/>
    <property type="evidence" value="ECO:0007669"/>
    <property type="project" value="InterPro"/>
</dbReference>
<dbReference type="InterPro" id="IPR015421">
    <property type="entry name" value="PyrdxlP-dep_Trfase_major"/>
</dbReference>
<dbReference type="InterPro" id="IPR051446">
    <property type="entry name" value="HTH_trans_reg/aminotransferase"/>
</dbReference>
<evidence type="ECO:0000256" key="4">
    <source>
        <dbReference type="ARBA" id="ARBA00023125"/>
    </source>
</evidence>
<reference evidence="8 9" key="1">
    <citation type="submission" date="2016-10" db="EMBL/GenBank/DDBJ databases">
        <authorList>
            <person name="Varghese N."/>
            <person name="Submissions S."/>
        </authorList>
    </citation>
    <scope>NUCLEOTIDE SEQUENCE [LARGE SCALE GENOMIC DNA]</scope>
    <source>
        <strain evidence="8 9">LMG 22274</strain>
    </source>
</reference>
<dbReference type="Proteomes" id="UP000183529">
    <property type="component" value="Unassembled WGS sequence"/>
</dbReference>
<evidence type="ECO:0000256" key="2">
    <source>
        <dbReference type="ARBA" id="ARBA00022898"/>
    </source>
</evidence>
<dbReference type="EMBL" id="QJJV01000038">
    <property type="protein sequence ID" value="PXX05939.1"/>
    <property type="molecule type" value="Genomic_DNA"/>
</dbReference>
<dbReference type="EMBL" id="FNZM01000031">
    <property type="protein sequence ID" value="SEK14819.1"/>
    <property type="molecule type" value="Genomic_DNA"/>
</dbReference>
<protein>
    <submittedName>
        <fullName evidence="7">GntR family transcriptional regulator</fullName>
    </submittedName>
    <submittedName>
        <fullName evidence="8">Transcriptional regulator, GntR family</fullName>
    </submittedName>
</protein>
<dbReference type="Proteomes" id="UP000247515">
    <property type="component" value="Unassembled WGS sequence"/>
</dbReference>
<evidence type="ECO:0000259" key="6">
    <source>
        <dbReference type="PROSITE" id="PS50949"/>
    </source>
</evidence>
<reference evidence="7 10" key="2">
    <citation type="submission" date="2018-05" db="EMBL/GenBank/DDBJ databases">
        <title>Genomic Encyclopedia of Type Strains, Phase IV (KMG-V): Genome sequencing to study the core and pangenomes of soil and plant-associated prokaryotes.</title>
        <authorList>
            <person name="Whitman W."/>
        </authorList>
    </citation>
    <scope>NUCLEOTIDE SEQUENCE [LARGE SCALE GENOMIC DNA]</scope>
    <source>
        <strain evidence="7 10">SIr-6563</strain>
    </source>
</reference>
<dbReference type="CDD" id="cd07377">
    <property type="entry name" value="WHTH_GntR"/>
    <property type="match status" value="1"/>
</dbReference>
<keyword evidence="4" id="KW-0238">DNA-binding</keyword>
<comment type="caution">
    <text evidence="8">The sequence shown here is derived from an EMBL/GenBank/DDBJ whole genome shotgun (WGS) entry which is preliminary data.</text>
</comment>
<dbReference type="InterPro" id="IPR036390">
    <property type="entry name" value="WH_DNA-bd_sf"/>
</dbReference>
<feature type="domain" description="HTH gntR-type" evidence="6">
    <location>
        <begin position="17"/>
        <end position="85"/>
    </location>
</feature>
<accession>A0A1A5XF98</accession>
<dbReference type="Gene3D" id="3.90.1150.10">
    <property type="entry name" value="Aspartate Aminotransferase, domain 1"/>
    <property type="match status" value="1"/>
</dbReference>
<evidence type="ECO:0000313" key="7">
    <source>
        <dbReference type="EMBL" id="PXX05939.1"/>
    </source>
</evidence>
<name>A0A1A5XF98_9BURK</name>
<dbReference type="Gene3D" id="1.10.10.10">
    <property type="entry name" value="Winged helix-like DNA-binding domain superfamily/Winged helix DNA-binding domain"/>
    <property type="match status" value="1"/>
</dbReference>
<dbReference type="GO" id="GO:0030170">
    <property type="term" value="F:pyridoxal phosphate binding"/>
    <property type="evidence" value="ECO:0007669"/>
    <property type="project" value="InterPro"/>
</dbReference>
<evidence type="ECO:0000256" key="5">
    <source>
        <dbReference type="ARBA" id="ARBA00023163"/>
    </source>
</evidence>
<keyword evidence="3" id="KW-0805">Transcription regulation</keyword>
<evidence type="ECO:0000313" key="10">
    <source>
        <dbReference type="Proteomes" id="UP000247515"/>
    </source>
</evidence>
<proteinExistence type="inferred from homology"/>
<keyword evidence="5" id="KW-0804">Transcription</keyword>